<dbReference type="KEGG" id="vg:4643166"/>
<accession>A1BTY8</accession>
<name>A1BTY8_9CAUD</name>
<evidence type="ECO:0000313" key="2">
    <source>
        <dbReference type="Proteomes" id="UP000006667"/>
    </source>
</evidence>
<evidence type="ECO:0000313" key="1">
    <source>
        <dbReference type="EMBL" id="ABI15648.1"/>
    </source>
</evidence>
<proteinExistence type="predicted"/>
<organism evidence="1 2">
    <name type="scientific">Staphylococcus phage CNPH82</name>
    <dbReference type="NCBI Taxonomy" id="2913976"/>
    <lineage>
        <taxon>Viruses</taxon>
        <taxon>Duplodnaviria</taxon>
        <taxon>Heunggongvirae</taxon>
        <taxon>Uroviricota</taxon>
        <taxon>Caudoviricetes</taxon>
        <taxon>Rockefellervirus</taxon>
        <taxon>Rockefellervirus CNPH82</taxon>
    </lineage>
</organism>
<dbReference type="EMBL" id="DQ831957">
    <property type="protein sequence ID" value="ABI15648.1"/>
    <property type="molecule type" value="Genomic_DNA"/>
</dbReference>
<dbReference type="Proteomes" id="UP000006667">
    <property type="component" value="Segment"/>
</dbReference>
<gene>
    <name evidence="1" type="ORF">cn37</name>
</gene>
<dbReference type="RefSeq" id="YP_950635.1">
    <property type="nucleotide sequence ID" value="NC_008722.1"/>
</dbReference>
<protein>
    <submittedName>
        <fullName evidence="1">Uncharacterized protein</fullName>
    </submittedName>
</protein>
<dbReference type="GeneID" id="4643166"/>
<keyword evidence="2" id="KW-1185">Reference proteome</keyword>
<sequence length="84" mass="9866">MFMLLSAILLIKGGDFMKNIYACLLGEWVNLSESNDVVIDNAYTDINLWYKEQIDNLFNFNYINIKIDNVNYRIHPSFIQVLTK</sequence>
<dbReference type="OrthoDB" id="26333at10239"/>
<reference evidence="1 2" key="1">
    <citation type="journal article" date="2007" name="J. Bacteriol.">
        <title>First Complete Genome Sequence of Two Staphylococcus epidermidis Bacteriophages.</title>
        <authorList>
            <person name="Daniel A."/>
            <person name="Bonnen P.E."/>
            <person name="Fischetti V.A."/>
        </authorList>
    </citation>
    <scope>NUCLEOTIDE SEQUENCE</scope>
    <source>
        <strain evidence="1">CNPH82</strain>
    </source>
</reference>